<evidence type="ECO:0000256" key="4">
    <source>
        <dbReference type="SAM" id="Phobius"/>
    </source>
</evidence>
<dbReference type="InterPro" id="IPR006143">
    <property type="entry name" value="RND_pump_MFP"/>
</dbReference>
<accession>A0A7Y3WS00</accession>
<comment type="caution">
    <text evidence="7">The sequence shown here is derived from an EMBL/GenBank/DDBJ whole genome shotgun (WGS) entry which is preliminary data.</text>
</comment>
<evidence type="ECO:0000259" key="5">
    <source>
        <dbReference type="Pfam" id="PF25917"/>
    </source>
</evidence>
<sequence length="519" mass="54588">MKFELKDMINKGLKNKFVKIIGVVIVVVIVVVVGKKAAINSKLATSVKASDQNIAIVKKGNITTQVEGAGPIYFTKSNKINSRVGGKITKINFKVGDKVKSGDVIYELDDKDAKTSVDIVKQGLKQSEVTGDASKEAVSDLSISAPFNGQVKDIAVNVGDTVAAGGVVLTITDTSKLKVLLSFNAKDVGQISIGQAAKVNITSMTQAVDGNVSYISNQPSSTISGGQIYTVEIVINNPGALLGGMTASADVKTSKGSVSSANTASMNYINKQAVISKTGGTVQAISVKEDQKVNSGASLVQMKNDSIVRAQETTNIGMETTQDQINLATSQLDYYKITSPISGVLSTVNFQVGDTINAGVEVSEVLNQNNMKFDIPVDEIDIAKIVPGQLASIKAESIPSTLNTPVKGEVETVASKGTSLNGVTSYLVTIKVKSNFNLFKGGMNVNASVQVINKPNVLYVPINAITNGNGSSYVLLKDNKGIHTEVELGVKNDKYVEIKSGLIAGDQVILTQTYASTAN</sequence>
<dbReference type="Gene3D" id="2.40.420.20">
    <property type="match status" value="1"/>
</dbReference>
<dbReference type="PANTHER" id="PTHR30469:SF33">
    <property type="entry name" value="SLR1207 PROTEIN"/>
    <property type="match status" value="1"/>
</dbReference>
<keyword evidence="3" id="KW-0813">Transport</keyword>
<evidence type="ECO:0000256" key="2">
    <source>
        <dbReference type="ARBA" id="ARBA00009477"/>
    </source>
</evidence>
<feature type="domain" description="Multidrug resistance protein MdtA-like C-terminal permuted SH3" evidence="6">
    <location>
        <begin position="456"/>
        <end position="510"/>
    </location>
</feature>
<keyword evidence="4" id="KW-0472">Membrane</keyword>
<dbReference type="Proteomes" id="UP000531659">
    <property type="component" value="Unassembled WGS sequence"/>
</dbReference>
<keyword evidence="4" id="KW-0812">Transmembrane</keyword>
<protein>
    <submittedName>
        <fullName evidence="7">Efflux RND transporter periplasmic adaptor subunit</fullName>
    </submittedName>
</protein>
<dbReference type="RefSeq" id="WP_171296243.1">
    <property type="nucleotide sequence ID" value="NZ_CP087098.1"/>
</dbReference>
<dbReference type="Pfam" id="PF25917">
    <property type="entry name" value="BSH_RND"/>
    <property type="match status" value="2"/>
</dbReference>
<dbReference type="Gene3D" id="2.40.30.170">
    <property type="match status" value="2"/>
</dbReference>
<dbReference type="PANTHER" id="PTHR30469">
    <property type="entry name" value="MULTIDRUG RESISTANCE PROTEIN MDTA"/>
    <property type="match status" value="1"/>
</dbReference>
<feature type="domain" description="Multidrug resistance protein MdtA-like barrel-sandwich hybrid" evidence="5">
    <location>
        <begin position="79"/>
        <end position="171"/>
    </location>
</feature>
<evidence type="ECO:0000313" key="8">
    <source>
        <dbReference type="Proteomes" id="UP000531659"/>
    </source>
</evidence>
<proteinExistence type="inferred from homology"/>
<feature type="domain" description="Multidrug resistance protein MdtA-like barrel-sandwich hybrid" evidence="5">
    <location>
        <begin position="273"/>
        <end position="366"/>
    </location>
</feature>
<feature type="transmembrane region" description="Helical" evidence="4">
    <location>
        <begin position="20"/>
        <end position="39"/>
    </location>
</feature>
<dbReference type="Pfam" id="PF25967">
    <property type="entry name" value="RND-MFP_C"/>
    <property type="match status" value="1"/>
</dbReference>
<dbReference type="EMBL" id="JABEYB010000004">
    <property type="protein sequence ID" value="NNU75478.1"/>
    <property type="molecule type" value="Genomic_DNA"/>
</dbReference>
<evidence type="ECO:0000259" key="6">
    <source>
        <dbReference type="Pfam" id="PF25967"/>
    </source>
</evidence>
<dbReference type="CDD" id="cd06849">
    <property type="entry name" value="lipoyl_domain"/>
    <property type="match status" value="1"/>
</dbReference>
<evidence type="ECO:0000256" key="1">
    <source>
        <dbReference type="ARBA" id="ARBA00004196"/>
    </source>
</evidence>
<dbReference type="Gene3D" id="2.40.50.100">
    <property type="match status" value="2"/>
</dbReference>
<dbReference type="NCBIfam" id="TIGR01730">
    <property type="entry name" value="RND_mfp"/>
    <property type="match status" value="1"/>
</dbReference>
<gene>
    <name evidence="7" type="ORF">HLQ16_05990</name>
</gene>
<dbReference type="SUPFAM" id="SSF111369">
    <property type="entry name" value="HlyD-like secretion proteins"/>
    <property type="match status" value="2"/>
</dbReference>
<keyword evidence="4" id="KW-1133">Transmembrane helix</keyword>
<organism evidence="7 8">
    <name type="scientific">Clostridium estertheticum</name>
    <dbReference type="NCBI Taxonomy" id="238834"/>
    <lineage>
        <taxon>Bacteria</taxon>
        <taxon>Bacillati</taxon>
        <taxon>Bacillota</taxon>
        <taxon>Clostridia</taxon>
        <taxon>Eubacteriales</taxon>
        <taxon>Clostridiaceae</taxon>
        <taxon>Clostridium</taxon>
    </lineage>
</organism>
<dbReference type="GO" id="GO:0015562">
    <property type="term" value="F:efflux transmembrane transporter activity"/>
    <property type="evidence" value="ECO:0007669"/>
    <property type="project" value="TreeGrafter"/>
</dbReference>
<reference evidence="7 8" key="1">
    <citation type="submission" date="2020-05" db="EMBL/GenBank/DDBJ databases">
        <title>Complete genome of Clostridium estertheticum subspecies estertheticum, isolated from Vacuum packed lamb meat from New Zealand imported to Switzerland.</title>
        <authorList>
            <person name="Wambui J."/>
            <person name="Stevens M.J.A."/>
            <person name="Stephan R."/>
        </authorList>
    </citation>
    <scope>NUCLEOTIDE SEQUENCE [LARGE SCALE GENOMIC DNA]</scope>
    <source>
        <strain evidence="7 8">CEST001</strain>
    </source>
</reference>
<dbReference type="AlphaFoldDB" id="A0A7Y3WS00"/>
<comment type="subcellular location">
    <subcellularLocation>
        <location evidence="1">Cell envelope</location>
    </subcellularLocation>
</comment>
<dbReference type="InterPro" id="IPR058627">
    <property type="entry name" value="MdtA-like_C"/>
</dbReference>
<evidence type="ECO:0000256" key="3">
    <source>
        <dbReference type="ARBA" id="ARBA00022448"/>
    </source>
</evidence>
<dbReference type="GO" id="GO:1990281">
    <property type="term" value="C:efflux pump complex"/>
    <property type="evidence" value="ECO:0007669"/>
    <property type="project" value="TreeGrafter"/>
</dbReference>
<name>A0A7Y3WS00_9CLOT</name>
<dbReference type="InterPro" id="IPR058625">
    <property type="entry name" value="MdtA-like_BSH"/>
</dbReference>
<comment type="similarity">
    <text evidence="2">Belongs to the membrane fusion protein (MFP) (TC 8.A.1) family.</text>
</comment>
<evidence type="ECO:0000313" key="7">
    <source>
        <dbReference type="EMBL" id="NNU75478.1"/>
    </source>
</evidence>